<feature type="domain" description="Dienelactone hydrolase" evidence="1">
    <location>
        <begin position="21"/>
        <end position="234"/>
    </location>
</feature>
<evidence type="ECO:0000313" key="3">
    <source>
        <dbReference type="Proteomes" id="UP000218775"/>
    </source>
</evidence>
<evidence type="ECO:0000313" key="2">
    <source>
        <dbReference type="EMBL" id="PCI78056.1"/>
    </source>
</evidence>
<dbReference type="Gene3D" id="3.40.50.1820">
    <property type="entry name" value="alpha/beta hydrolase"/>
    <property type="match status" value="1"/>
</dbReference>
<proteinExistence type="predicted"/>
<accession>A0A2A4X6C5</accession>
<evidence type="ECO:0000259" key="1">
    <source>
        <dbReference type="Pfam" id="PF01738"/>
    </source>
</evidence>
<protein>
    <recommendedName>
        <fullName evidence="1">Dienelactone hydrolase domain-containing protein</fullName>
    </recommendedName>
</protein>
<gene>
    <name evidence="2" type="ORF">COB21_01840</name>
</gene>
<organism evidence="2 3">
    <name type="scientific">Aerophobetes bacterium</name>
    <dbReference type="NCBI Taxonomy" id="2030807"/>
    <lineage>
        <taxon>Bacteria</taxon>
        <taxon>Candidatus Aerophobota</taxon>
    </lineage>
</organism>
<dbReference type="InterPro" id="IPR029058">
    <property type="entry name" value="AB_hydrolase_fold"/>
</dbReference>
<dbReference type="InterPro" id="IPR002925">
    <property type="entry name" value="Dienelactn_hydro"/>
</dbReference>
<reference evidence="3" key="1">
    <citation type="submission" date="2017-08" db="EMBL/GenBank/DDBJ databases">
        <title>A dynamic microbial community with high functional redundancy inhabits the cold, oxic subseafloor aquifer.</title>
        <authorList>
            <person name="Tully B.J."/>
            <person name="Wheat C.G."/>
            <person name="Glazer B.T."/>
            <person name="Huber J.A."/>
        </authorList>
    </citation>
    <scope>NUCLEOTIDE SEQUENCE [LARGE SCALE GENOMIC DNA]</scope>
</reference>
<dbReference type="PANTHER" id="PTHR22946:SF0">
    <property type="entry name" value="DIENELACTONE HYDROLASE DOMAIN-CONTAINING PROTEIN"/>
    <property type="match status" value="1"/>
</dbReference>
<sequence length="235" mass="26379">MENIELNQSFNGSVFKHHLYIDPSQTQYKGVVQIYPAYGGRDSEHCAIAKRFAKWGYMAIAVDIYGEGKIGKNREECVALMTPLIENKPSLIKRLQAFYSFFVSELQFKGMRHAGIGFCFGGMCTLDLARSGTDAALFVSVHGRLKNDGAASCTIKAPVLALHGYKDPFVPFEDVQEFCVEMEHLEADFNMHIFGRAMHSFTNPSADGSVPGILYNQEAEEASWYMIKKSLEKYM</sequence>
<dbReference type="Proteomes" id="UP000218775">
    <property type="component" value="Unassembled WGS sequence"/>
</dbReference>
<dbReference type="SUPFAM" id="SSF53474">
    <property type="entry name" value="alpha/beta-Hydrolases"/>
    <property type="match status" value="1"/>
</dbReference>
<dbReference type="EMBL" id="NVUK01000009">
    <property type="protein sequence ID" value="PCI78056.1"/>
    <property type="molecule type" value="Genomic_DNA"/>
</dbReference>
<dbReference type="InterPro" id="IPR050261">
    <property type="entry name" value="FrsA_esterase"/>
</dbReference>
<dbReference type="Pfam" id="PF01738">
    <property type="entry name" value="DLH"/>
    <property type="match status" value="1"/>
</dbReference>
<dbReference type="PANTHER" id="PTHR22946">
    <property type="entry name" value="DIENELACTONE HYDROLASE DOMAIN-CONTAINING PROTEIN-RELATED"/>
    <property type="match status" value="1"/>
</dbReference>
<comment type="caution">
    <text evidence="2">The sequence shown here is derived from an EMBL/GenBank/DDBJ whole genome shotgun (WGS) entry which is preliminary data.</text>
</comment>
<dbReference type="GO" id="GO:0016787">
    <property type="term" value="F:hydrolase activity"/>
    <property type="evidence" value="ECO:0007669"/>
    <property type="project" value="InterPro"/>
</dbReference>
<dbReference type="AlphaFoldDB" id="A0A2A4X6C5"/>
<name>A0A2A4X6C5_UNCAE</name>